<sequence>MSKNNSKKSKPASQAESAPAKVGGGGGGKGASGKGGKGAPQETPPTPEPARAIFPGWTGKTPSSLLHEHCQKHDWEKPTFDVKRTPRGFVCTIVLGKRNKKTGQIETASFTPKDVFKPTAVEARHYGATYALHRVNSHKNMIMVLPPGPRDLWSQLDDEKSKAGPSEQHLYHPDPFISQAAKLQLQQQSHQQALQEQAKARAASNTKKDDDDVPTQHGPSEYASRSTLGGGIGGKDDPSQKKNWDKLPMVHMNQEMRAEVEDVVKKQMAGELYQTYIEEYGTQGEPMYNTVLSKALTRMGFRDRHVAEALQYCNDQPSALDWLCLHVPEDDLPASFLQSNYNPTITTISHTSASLGREYAIKRLSAIGFTSTTCGQIYDMVGGDEDRAMEELFKRLAFPKGQVPDDMVQDIPMEPESPEQLKELRDDEMLALESIYDDRFQRDDEGCAKIKLETTLHNTKNAPKIELEIRIPSSSTYPFNQPPLFIIHEPDLPSYLRLSIIQKTMQFAYKTMVLAMGGPIVYDVVEWIQENLRDILDNPPSLVQLTEGLITVDLSQEEESQDSLALQAEDGDSLLVKAVDSKLSLNGAPGAKGGKKRGIRPLNIKPNSPGSIAMLKDYEKLLTSDISFQALQMARAKLPAWGFKEQLVKAVKDNSVVIVCGETGCGKTTQVPQFILDSWIQEAIGEQANIVCTQPRRIAAIGVAERVAVERSTGIGQQVGYAIRGENKSSRNTKLLFCTTGILLRRLHSDPTLQNVTHVMVDEVHERSVDSDFLLIILRELVRKRKDLKLILMSATINSEFFSAYFDGCPVYEIPGFTHPVEELYMEQIVARTGHKPDFKGTNVKRAKMTEAMEEEWERTKAEYEKEGLDEETIARVKTMELYAERIDYDLIVASVSDILKRKEPAGSVDGAILIFLPGVMEIKKAIDALTVFSRSVPQTLDIMPLHAALTPKEQNSIFAPVRKGVRKIVVATNVAETSITIDGVVYVIDSGRVKETRMENNMTKLVETWTSFASTRQRKGRAGRTRPGIVYKLFSRKQSLKLAPQQDPEILRIPLEQLCLSVKAMGEKNVEAFLGKALTPPSLAAIQTALKTLEDLNALDGTSGELTPLGKHMADIPADLRVAKMLIFGAVFRCLEPILVVASCMSVKSPFVSPMEKRDEAQTKKEQFATAKSDLLTAWKAYDSWEKLRDNGAGRSELKSYCEENFLSTNTLFEIQNLKSQYLEVLDSIGFTSKDDDKSRSRRRSERCSAEADNVHSDNMALVKAIILSGLYPNLIKVKMPDAKFDKMIAGAVERETVTKEIRMFTKDDGRVFLHPSSILFQTNQYQVPFLVYFSKLETSKIFVHDATMVPMYGLLLFGGQVQVDHLGRGLEIGDGFIKLRAFARIGVLVNQLKKLLEALLQAKIANPDLSVSESPVVETMIKLVTTDGI</sequence>
<feature type="domain" description="RWD" evidence="8">
    <location>
        <begin position="427"/>
        <end position="535"/>
    </location>
</feature>
<dbReference type="SUPFAM" id="SSF54768">
    <property type="entry name" value="dsRNA-binding domain-like"/>
    <property type="match status" value="1"/>
</dbReference>
<dbReference type="Gene3D" id="1.20.120.1080">
    <property type="match status" value="1"/>
</dbReference>
<dbReference type="PROSITE" id="PS51194">
    <property type="entry name" value="HELICASE_CTER"/>
    <property type="match status" value="1"/>
</dbReference>
<protein>
    <submittedName>
        <fullName evidence="11">p-loop containing nucleoside triphosphate hydrolase protein</fullName>
    </submittedName>
</protein>
<keyword evidence="3" id="KW-0347">Helicase</keyword>
<evidence type="ECO:0000259" key="9">
    <source>
        <dbReference type="PROSITE" id="PS51192"/>
    </source>
</evidence>
<dbReference type="InterPro" id="IPR007502">
    <property type="entry name" value="Helicase-assoc_dom"/>
</dbReference>
<dbReference type="PANTHER" id="PTHR18934">
    <property type="entry name" value="ATP-DEPENDENT RNA HELICASE"/>
    <property type="match status" value="1"/>
</dbReference>
<dbReference type="Pfam" id="PF21010">
    <property type="entry name" value="HA2_C"/>
    <property type="match status" value="1"/>
</dbReference>
<feature type="compositionally biased region" description="Basic residues" evidence="7">
    <location>
        <begin position="1"/>
        <end position="10"/>
    </location>
</feature>
<feature type="compositionally biased region" description="Basic and acidic residues" evidence="7">
    <location>
        <begin position="234"/>
        <end position="243"/>
    </location>
</feature>
<evidence type="ECO:0000313" key="12">
    <source>
        <dbReference type="Proteomes" id="UP000078512"/>
    </source>
</evidence>
<dbReference type="InterPro" id="IPR011545">
    <property type="entry name" value="DEAD/DEAH_box_helicase_dom"/>
</dbReference>
<feature type="region of interest" description="Disordered" evidence="7">
    <location>
        <begin position="183"/>
        <end position="243"/>
    </location>
</feature>
<dbReference type="STRING" id="1314771.A0A197JRU3"/>
<evidence type="ECO:0000256" key="6">
    <source>
        <dbReference type="ARBA" id="ARBA00060772"/>
    </source>
</evidence>
<dbReference type="Gene3D" id="3.10.110.10">
    <property type="entry name" value="Ubiquitin Conjugating Enzyme"/>
    <property type="match status" value="1"/>
</dbReference>
<dbReference type="InterPro" id="IPR056890">
    <property type="entry name" value="UBA_DHX29-like"/>
</dbReference>
<dbReference type="InterPro" id="IPR027417">
    <property type="entry name" value="P-loop_NTPase"/>
</dbReference>
<keyword evidence="2 11" id="KW-0378">Hydrolase</keyword>
<dbReference type="Pfam" id="PF24899">
    <property type="entry name" value="UBA_DHX29"/>
    <property type="match status" value="1"/>
</dbReference>
<dbReference type="CDD" id="cd23827">
    <property type="entry name" value="RWD_YLR419W-like"/>
    <property type="match status" value="1"/>
</dbReference>
<dbReference type="SUPFAM" id="SSF54495">
    <property type="entry name" value="UBC-like"/>
    <property type="match status" value="1"/>
</dbReference>
<dbReference type="SMART" id="SM00490">
    <property type="entry name" value="HELICc"/>
    <property type="match status" value="1"/>
</dbReference>
<dbReference type="Gene3D" id="3.40.50.300">
    <property type="entry name" value="P-loop containing nucleotide triphosphate hydrolases"/>
    <property type="match status" value="2"/>
</dbReference>
<dbReference type="GO" id="GO:0005524">
    <property type="term" value="F:ATP binding"/>
    <property type="evidence" value="ECO:0007669"/>
    <property type="project" value="UniProtKB-KW"/>
</dbReference>
<dbReference type="Pfam" id="PF04408">
    <property type="entry name" value="WHD_HA2"/>
    <property type="match status" value="1"/>
</dbReference>
<dbReference type="CDD" id="cd17917">
    <property type="entry name" value="DEXHc_RHA-like"/>
    <property type="match status" value="1"/>
</dbReference>
<dbReference type="OrthoDB" id="5600252at2759"/>
<name>A0A197JRU3_9FUNG</name>
<dbReference type="Pfam" id="PF05773">
    <property type="entry name" value="RWD"/>
    <property type="match status" value="1"/>
</dbReference>
<dbReference type="Pfam" id="PF24385">
    <property type="entry name" value="DSRM_DHX29"/>
    <property type="match status" value="1"/>
</dbReference>
<comment type="similarity">
    <text evidence="6">Belongs to the DExH box helicase family.</text>
</comment>
<gene>
    <name evidence="11" type="ORF">K457DRAFT_20919</name>
</gene>
<dbReference type="GO" id="GO:0016787">
    <property type="term" value="F:hydrolase activity"/>
    <property type="evidence" value="ECO:0007669"/>
    <property type="project" value="UniProtKB-KW"/>
</dbReference>
<dbReference type="PANTHER" id="PTHR18934:SF267">
    <property type="entry name" value="ATP-DEPENDENT RNA HELICASE YLR419W-RELATED"/>
    <property type="match status" value="1"/>
</dbReference>
<dbReference type="FunFam" id="3.40.50.300:FF:000526">
    <property type="entry name" value="DExH-box ATP-dependent RNA helicase DExH3"/>
    <property type="match status" value="1"/>
</dbReference>
<dbReference type="InterPro" id="IPR056328">
    <property type="entry name" value="DSRM_DHX29"/>
</dbReference>
<evidence type="ECO:0000256" key="5">
    <source>
        <dbReference type="ARBA" id="ARBA00022884"/>
    </source>
</evidence>
<dbReference type="GO" id="GO:0003723">
    <property type="term" value="F:RNA binding"/>
    <property type="evidence" value="ECO:0007669"/>
    <property type="project" value="UniProtKB-KW"/>
</dbReference>
<feature type="compositionally biased region" description="Low complexity" evidence="7">
    <location>
        <begin position="183"/>
        <end position="197"/>
    </location>
</feature>
<evidence type="ECO:0000256" key="2">
    <source>
        <dbReference type="ARBA" id="ARBA00022801"/>
    </source>
</evidence>
<feature type="region of interest" description="Disordered" evidence="7">
    <location>
        <begin position="153"/>
        <end position="172"/>
    </location>
</feature>
<reference evidence="11 12" key="1">
    <citation type="submission" date="2016-05" db="EMBL/GenBank/DDBJ databases">
        <title>Genome sequencing reveals origins of a unique bacterial endosymbiosis in the earliest lineages of terrestrial Fungi.</title>
        <authorList>
            <consortium name="DOE Joint Genome Institute"/>
            <person name="Uehling J."/>
            <person name="Gryganskyi A."/>
            <person name="Hameed K."/>
            <person name="Tschaplinski T."/>
            <person name="Misztal P."/>
            <person name="Wu S."/>
            <person name="Desiro A."/>
            <person name="Vande Pol N."/>
            <person name="Du Z.-Y."/>
            <person name="Zienkiewicz A."/>
            <person name="Zienkiewicz K."/>
            <person name="Morin E."/>
            <person name="Tisserant E."/>
            <person name="Splivallo R."/>
            <person name="Hainaut M."/>
            <person name="Henrissat B."/>
            <person name="Ohm R."/>
            <person name="Kuo A."/>
            <person name="Yan J."/>
            <person name="Lipzen A."/>
            <person name="Nolan M."/>
            <person name="Labutti K."/>
            <person name="Barry K."/>
            <person name="Goldstein A."/>
            <person name="Labbe J."/>
            <person name="Schadt C."/>
            <person name="Tuskan G."/>
            <person name="Grigoriev I."/>
            <person name="Martin F."/>
            <person name="Vilgalys R."/>
            <person name="Bonito G."/>
        </authorList>
    </citation>
    <scope>NUCLEOTIDE SEQUENCE [LARGE SCALE GENOMIC DNA]</scope>
    <source>
        <strain evidence="11 12">AG-77</strain>
    </source>
</reference>
<accession>A0A197JRU3</accession>
<keyword evidence="12" id="KW-1185">Reference proteome</keyword>
<dbReference type="InterPro" id="IPR006575">
    <property type="entry name" value="RWD_dom"/>
</dbReference>
<dbReference type="Pfam" id="PF00270">
    <property type="entry name" value="DEAD"/>
    <property type="match status" value="1"/>
</dbReference>
<dbReference type="InterPro" id="IPR014001">
    <property type="entry name" value="Helicase_ATP-bd"/>
</dbReference>
<dbReference type="Proteomes" id="UP000078512">
    <property type="component" value="Unassembled WGS sequence"/>
</dbReference>
<dbReference type="Gene3D" id="3.30.160.20">
    <property type="match status" value="1"/>
</dbReference>
<dbReference type="InterPro" id="IPR016135">
    <property type="entry name" value="UBQ-conjugating_enzyme/RWD"/>
</dbReference>
<dbReference type="InterPro" id="IPR001650">
    <property type="entry name" value="Helicase_C-like"/>
</dbReference>
<keyword evidence="1" id="KW-0547">Nucleotide-binding</keyword>
<dbReference type="Pfam" id="PF00271">
    <property type="entry name" value="Helicase_C"/>
    <property type="match status" value="1"/>
</dbReference>
<evidence type="ECO:0000256" key="1">
    <source>
        <dbReference type="ARBA" id="ARBA00022741"/>
    </source>
</evidence>
<dbReference type="SMART" id="SM00591">
    <property type="entry name" value="RWD"/>
    <property type="match status" value="1"/>
</dbReference>
<feature type="region of interest" description="Disordered" evidence="7">
    <location>
        <begin position="1"/>
        <end position="60"/>
    </location>
</feature>
<evidence type="ECO:0000256" key="3">
    <source>
        <dbReference type="ARBA" id="ARBA00022806"/>
    </source>
</evidence>
<dbReference type="PROSITE" id="PS50908">
    <property type="entry name" value="RWD"/>
    <property type="match status" value="1"/>
</dbReference>
<dbReference type="PROSITE" id="PS51192">
    <property type="entry name" value="HELICASE_ATP_BIND_1"/>
    <property type="match status" value="1"/>
</dbReference>
<feature type="compositionally biased region" description="Gly residues" evidence="7">
    <location>
        <begin position="22"/>
        <end position="38"/>
    </location>
</feature>
<dbReference type="InterPro" id="IPR011709">
    <property type="entry name" value="DEAD-box_helicase_OB_fold"/>
</dbReference>
<dbReference type="SMART" id="SM00847">
    <property type="entry name" value="HA2"/>
    <property type="match status" value="1"/>
</dbReference>
<dbReference type="GO" id="GO:0004386">
    <property type="term" value="F:helicase activity"/>
    <property type="evidence" value="ECO:0007669"/>
    <property type="project" value="UniProtKB-KW"/>
</dbReference>
<feature type="domain" description="Helicase ATP-binding" evidence="9">
    <location>
        <begin position="648"/>
        <end position="815"/>
    </location>
</feature>
<dbReference type="SUPFAM" id="SSF52540">
    <property type="entry name" value="P-loop containing nucleoside triphosphate hydrolases"/>
    <property type="match status" value="1"/>
</dbReference>
<evidence type="ECO:0000313" key="11">
    <source>
        <dbReference type="EMBL" id="OAQ27915.1"/>
    </source>
</evidence>
<feature type="domain" description="Helicase C-terminal" evidence="10">
    <location>
        <begin position="895"/>
        <end position="1067"/>
    </location>
</feature>
<dbReference type="InterPro" id="IPR059023">
    <property type="entry name" value="RNA_hel_CTD"/>
</dbReference>
<dbReference type="SMART" id="SM00487">
    <property type="entry name" value="DEXDc"/>
    <property type="match status" value="1"/>
</dbReference>
<dbReference type="Pfam" id="PF07717">
    <property type="entry name" value="OB_NTP_bind"/>
    <property type="match status" value="1"/>
</dbReference>
<keyword evidence="4" id="KW-0067">ATP-binding</keyword>
<evidence type="ECO:0000256" key="4">
    <source>
        <dbReference type="ARBA" id="ARBA00022840"/>
    </source>
</evidence>
<keyword evidence="5" id="KW-0694">RNA-binding</keyword>
<proteinExistence type="inferred from homology"/>
<dbReference type="FunFam" id="1.20.120.1080:FF:000002">
    <property type="entry name" value="Putative ATP-dependent RNA helicase DHX36"/>
    <property type="match status" value="1"/>
</dbReference>
<evidence type="ECO:0000259" key="8">
    <source>
        <dbReference type="PROSITE" id="PS50908"/>
    </source>
</evidence>
<evidence type="ECO:0000259" key="10">
    <source>
        <dbReference type="PROSITE" id="PS51194"/>
    </source>
</evidence>
<dbReference type="InterPro" id="IPR009060">
    <property type="entry name" value="UBA-like_sf"/>
</dbReference>
<dbReference type="SUPFAM" id="SSF46934">
    <property type="entry name" value="UBA-like"/>
    <property type="match status" value="1"/>
</dbReference>
<dbReference type="EMBL" id="KV442053">
    <property type="protein sequence ID" value="OAQ27915.1"/>
    <property type="molecule type" value="Genomic_DNA"/>
</dbReference>
<dbReference type="InterPro" id="IPR048333">
    <property type="entry name" value="HA2_WH"/>
</dbReference>
<dbReference type="Pfam" id="PF26026">
    <property type="entry name" value="RNA_hel_CTD"/>
    <property type="match status" value="1"/>
</dbReference>
<organism evidence="11 12">
    <name type="scientific">Linnemannia elongata AG-77</name>
    <dbReference type="NCBI Taxonomy" id="1314771"/>
    <lineage>
        <taxon>Eukaryota</taxon>
        <taxon>Fungi</taxon>
        <taxon>Fungi incertae sedis</taxon>
        <taxon>Mucoromycota</taxon>
        <taxon>Mortierellomycotina</taxon>
        <taxon>Mortierellomycetes</taxon>
        <taxon>Mortierellales</taxon>
        <taxon>Mortierellaceae</taxon>
        <taxon>Linnemannia</taxon>
    </lineage>
</organism>
<dbReference type="CDD" id="cd18791">
    <property type="entry name" value="SF2_C_RHA"/>
    <property type="match status" value="1"/>
</dbReference>
<evidence type="ECO:0000256" key="7">
    <source>
        <dbReference type="SAM" id="MobiDB-lite"/>
    </source>
</evidence>